<gene>
    <name evidence="2" type="ORF">SAMN05444123_105216</name>
</gene>
<dbReference type="Proteomes" id="UP000199615">
    <property type="component" value="Unassembled WGS sequence"/>
</dbReference>
<evidence type="ECO:0000256" key="1">
    <source>
        <dbReference type="SAM" id="SignalP"/>
    </source>
</evidence>
<evidence type="ECO:0000313" key="2">
    <source>
        <dbReference type="EMBL" id="SEO85737.1"/>
    </source>
</evidence>
<keyword evidence="3" id="KW-1185">Reference proteome</keyword>
<name>A0A1H8T465_9BRAD</name>
<dbReference type="EMBL" id="FODT01000005">
    <property type="protein sequence ID" value="SEO85737.1"/>
    <property type="molecule type" value="Genomic_DNA"/>
</dbReference>
<sequence>MLSRRLLLISTASLATLACPAAALAQAKPPANDPAALLTALYAKAAKDNAGGDFVNAPKSRAKYLSKAFAALWTKAEAKTPKGDVGPIDFDPVSNSQDPDIKSFAIKVETQDDSSATLAVALIGSQPRSKPNDSVIRYDFVRDGGHWRIDDIRGAVDGEPWSIRKLLADSLKS</sequence>
<protein>
    <submittedName>
        <fullName evidence="2">Uncharacterized protein</fullName>
    </submittedName>
</protein>
<reference evidence="3" key="1">
    <citation type="submission" date="2016-10" db="EMBL/GenBank/DDBJ databases">
        <authorList>
            <person name="Varghese N."/>
            <person name="Submissions S."/>
        </authorList>
    </citation>
    <scope>NUCLEOTIDE SEQUENCE [LARGE SCALE GENOMIC DNA]</scope>
    <source>
        <strain evidence="3">DSM 123</strain>
    </source>
</reference>
<feature type="signal peptide" evidence="1">
    <location>
        <begin position="1"/>
        <end position="25"/>
    </location>
</feature>
<organism evidence="2 3">
    <name type="scientific">Rhodopseudomonas pseudopalustris</name>
    <dbReference type="NCBI Taxonomy" id="1513892"/>
    <lineage>
        <taxon>Bacteria</taxon>
        <taxon>Pseudomonadati</taxon>
        <taxon>Pseudomonadota</taxon>
        <taxon>Alphaproteobacteria</taxon>
        <taxon>Hyphomicrobiales</taxon>
        <taxon>Nitrobacteraceae</taxon>
        <taxon>Rhodopseudomonas</taxon>
    </lineage>
</organism>
<keyword evidence="1" id="KW-0732">Signal</keyword>
<dbReference type="Gene3D" id="3.10.450.50">
    <property type="match status" value="1"/>
</dbReference>
<feature type="chain" id="PRO_5011720770" evidence="1">
    <location>
        <begin position="26"/>
        <end position="173"/>
    </location>
</feature>
<evidence type="ECO:0000313" key="3">
    <source>
        <dbReference type="Proteomes" id="UP000199615"/>
    </source>
</evidence>
<dbReference type="AlphaFoldDB" id="A0A1H8T465"/>
<accession>A0A1H8T465</accession>
<dbReference type="PROSITE" id="PS51257">
    <property type="entry name" value="PROKAR_LIPOPROTEIN"/>
    <property type="match status" value="1"/>
</dbReference>
<dbReference type="RefSeq" id="WP_092683990.1">
    <property type="nucleotide sequence ID" value="NZ_FODT01000005.1"/>
</dbReference>
<proteinExistence type="predicted"/>
<dbReference type="OrthoDB" id="7174015at2"/>